<evidence type="ECO:0000313" key="2">
    <source>
        <dbReference type="EMBL" id="BAN89607.1"/>
    </source>
</evidence>
<dbReference type="STRING" id="1198449.ACAM_0138"/>
<evidence type="ECO:0000259" key="1">
    <source>
        <dbReference type="Pfam" id="PF03205"/>
    </source>
</evidence>
<accession>U3T7X5</accession>
<feature type="domain" description="Molybdopterin-guanine dinucleotide biosynthesis protein B (MobB)" evidence="1">
    <location>
        <begin position="6"/>
        <end position="108"/>
    </location>
</feature>
<sequence length="140" mass="14915">MGVPCIVQVVGPTSSGKTTLIVRVVRRLSDTGVRVGVVKHTHHDIDTPNKDSWKFLEEAGARYSVVVKGDGEKVAVFTGGLTFSDVLGELSPRVDVIVVEGFKHLSLGGLRVDLSTTGLSDAEASIIEFVEKCLAGGRRL</sequence>
<dbReference type="eggNOG" id="arCOG00532">
    <property type="taxonomic scope" value="Archaea"/>
</dbReference>
<dbReference type="InterPro" id="IPR052539">
    <property type="entry name" value="MGD_biosynthesis_adapter"/>
</dbReference>
<dbReference type="EMBL" id="AP012489">
    <property type="protein sequence ID" value="BAN89607.1"/>
    <property type="molecule type" value="Genomic_DNA"/>
</dbReference>
<keyword evidence="3" id="KW-1185">Reference proteome</keyword>
<dbReference type="Proteomes" id="UP000016887">
    <property type="component" value="Chromosome"/>
</dbReference>
<reference evidence="2 3" key="1">
    <citation type="journal article" date="2013" name="Appl. Environ. Microbiol.">
        <title>Variation of the Virus-Related Elements within Syntenic Genomes of the Hyperthermophilic Archaeon Aeropyrum.</title>
        <authorList>
            <person name="Daifuku T."/>
            <person name="Yoshida T."/>
            <person name="Kitamura T."/>
            <person name="Kawaichi S."/>
            <person name="Inoue T."/>
            <person name="Nomura K."/>
            <person name="Yoshida Y."/>
            <person name="Kuno S."/>
            <person name="Sako Y."/>
        </authorList>
    </citation>
    <scope>NUCLEOTIDE SEQUENCE [LARGE SCALE GENOMIC DNA]</scope>
    <source>
        <strain evidence="2 3">SY1</strain>
    </source>
</reference>
<dbReference type="PANTHER" id="PTHR40072:SF1">
    <property type="entry name" value="MOLYBDOPTERIN-GUANINE DINUCLEOTIDE BIOSYNTHESIS ADAPTER PROTEIN"/>
    <property type="match status" value="1"/>
</dbReference>
<dbReference type="KEGG" id="acj:ACAM_0138"/>
<protein>
    <submittedName>
        <fullName evidence="2">Molybdopterin-guanine dinucleotide biosynthesis protein</fullName>
    </submittedName>
</protein>
<name>U3T7X5_9CREN</name>
<dbReference type="Pfam" id="PF03205">
    <property type="entry name" value="MobB"/>
    <property type="match status" value="1"/>
</dbReference>
<dbReference type="NCBIfam" id="TIGR00176">
    <property type="entry name" value="mobB"/>
    <property type="match status" value="1"/>
</dbReference>
<dbReference type="RefSeq" id="WP_022540887.1">
    <property type="nucleotide sequence ID" value="NC_022521.1"/>
</dbReference>
<dbReference type="OrthoDB" id="15539at2157"/>
<dbReference type="SUPFAM" id="SSF52540">
    <property type="entry name" value="P-loop containing nucleoside triphosphate hydrolases"/>
    <property type="match status" value="1"/>
</dbReference>
<dbReference type="GO" id="GO:0006777">
    <property type="term" value="P:Mo-molybdopterin cofactor biosynthetic process"/>
    <property type="evidence" value="ECO:0007669"/>
    <property type="project" value="InterPro"/>
</dbReference>
<dbReference type="Gene3D" id="3.40.50.300">
    <property type="entry name" value="P-loop containing nucleotide triphosphate hydrolases"/>
    <property type="match status" value="1"/>
</dbReference>
<gene>
    <name evidence="2" type="ORF">ACAM_0138</name>
</gene>
<dbReference type="PANTHER" id="PTHR40072">
    <property type="entry name" value="MOLYBDOPTERIN-GUANINE DINUCLEOTIDE BIOSYNTHESIS ADAPTER PROTEIN-RELATED"/>
    <property type="match status" value="1"/>
</dbReference>
<dbReference type="GO" id="GO:0005525">
    <property type="term" value="F:GTP binding"/>
    <property type="evidence" value="ECO:0007669"/>
    <property type="project" value="InterPro"/>
</dbReference>
<dbReference type="InterPro" id="IPR027417">
    <property type="entry name" value="P-loop_NTPase"/>
</dbReference>
<proteinExistence type="predicted"/>
<dbReference type="InterPro" id="IPR004435">
    <property type="entry name" value="MobB_dom"/>
</dbReference>
<evidence type="ECO:0000313" key="3">
    <source>
        <dbReference type="Proteomes" id="UP000016887"/>
    </source>
</evidence>
<dbReference type="GeneID" id="17111047"/>
<dbReference type="AlphaFoldDB" id="U3T7X5"/>
<organism evidence="2 3">
    <name type="scientific">Aeropyrum camini SY1 = JCM 12091</name>
    <dbReference type="NCBI Taxonomy" id="1198449"/>
    <lineage>
        <taxon>Archaea</taxon>
        <taxon>Thermoproteota</taxon>
        <taxon>Thermoprotei</taxon>
        <taxon>Desulfurococcales</taxon>
        <taxon>Desulfurococcaceae</taxon>
        <taxon>Aeropyrum</taxon>
    </lineage>
</organism>